<dbReference type="Proteomes" id="UP000054624">
    <property type="component" value="Unassembled WGS sequence"/>
</dbReference>
<proteinExistence type="predicted"/>
<evidence type="ECO:0000313" key="2">
    <source>
        <dbReference type="Proteomes" id="UP000054624"/>
    </source>
</evidence>
<reference evidence="2" key="1">
    <citation type="submission" date="2016-01" db="EMBL/GenBank/DDBJ databases">
        <authorList>
            <person name="Peeters Charlotte."/>
        </authorList>
    </citation>
    <scope>NUCLEOTIDE SEQUENCE [LARGE SCALE GENOMIC DNA]</scope>
</reference>
<keyword evidence="2" id="KW-1185">Reference proteome</keyword>
<name>A0A158BIJ1_9BURK</name>
<dbReference type="EMBL" id="FCOI02000014">
    <property type="protein sequence ID" value="SAK69596.1"/>
    <property type="molecule type" value="Genomic_DNA"/>
</dbReference>
<protein>
    <submittedName>
        <fullName evidence="1">Uncharacterized protein</fullName>
    </submittedName>
</protein>
<sequence>MAPSSLILRIGAGDVRTSRARSGKVGVPRFFVCCHKARWSGTSGGRIAESRPRRPNWGSLAVGRIAKQLRDVRRALRLVARINGGACGSASQNGRAKPAGALAKSLIPPDGGRGKSGLAQTGAMLRDRSSLLPCRDGAIAGSTCFCRLPSARGRVSRLVCSVVALRRNQRSGGFAGNCSQKTGEPRFAFFSRAGGRVDSGWHPALLAGRRRFSPIKFFLTKNPLPSAIDSTERACGRRPCR</sequence>
<gene>
    <name evidence="1" type="ORF">AWB76_04225</name>
</gene>
<dbReference type="AlphaFoldDB" id="A0A158BIJ1"/>
<accession>A0A158BIJ1</accession>
<organism evidence="1 2">
    <name type="scientific">Caballeronia temeraria</name>
    <dbReference type="NCBI Taxonomy" id="1777137"/>
    <lineage>
        <taxon>Bacteria</taxon>
        <taxon>Pseudomonadati</taxon>
        <taxon>Pseudomonadota</taxon>
        <taxon>Betaproteobacteria</taxon>
        <taxon>Burkholderiales</taxon>
        <taxon>Burkholderiaceae</taxon>
        <taxon>Caballeronia</taxon>
    </lineage>
</organism>
<evidence type="ECO:0000313" key="1">
    <source>
        <dbReference type="EMBL" id="SAK69596.1"/>
    </source>
</evidence>
<dbReference type="STRING" id="1777137.AWB76_04225"/>